<comment type="caution">
    <text evidence="3">The sequence shown here is derived from an EMBL/GenBank/DDBJ whole genome shotgun (WGS) entry which is preliminary data.</text>
</comment>
<evidence type="ECO:0000313" key="4">
    <source>
        <dbReference type="Proteomes" id="UP001303222"/>
    </source>
</evidence>
<reference evidence="3" key="2">
    <citation type="submission" date="2023-06" db="EMBL/GenBank/DDBJ databases">
        <authorList>
            <consortium name="Lawrence Berkeley National Laboratory"/>
            <person name="Mondo S.J."/>
            <person name="Hensen N."/>
            <person name="Bonometti L."/>
            <person name="Westerberg I."/>
            <person name="Brannstrom I.O."/>
            <person name="Guillou S."/>
            <person name="Cros-Aarteil S."/>
            <person name="Calhoun S."/>
            <person name="Haridas S."/>
            <person name="Kuo A."/>
            <person name="Pangilinan J."/>
            <person name="Riley R."/>
            <person name="Labutti K."/>
            <person name="Andreopoulos B."/>
            <person name="Lipzen A."/>
            <person name="Chen C."/>
            <person name="Yanf M."/>
            <person name="Daum C."/>
            <person name="Ng V."/>
            <person name="Clum A."/>
            <person name="Steindorff A."/>
            <person name="Ohm R."/>
            <person name="Martin F."/>
            <person name="Silar P."/>
            <person name="Natvig D."/>
            <person name="Lalanne C."/>
            <person name="Gautier V."/>
            <person name="Ament-Velasquez S.L."/>
            <person name="Kruys A."/>
            <person name="Hutchinson M.I."/>
            <person name="Powell A.J."/>
            <person name="Barry K."/>
            <person name="Miller A.N."/>
            <person name="Grigoriev I.V."/>
            <person name="Debuchy R."/>
            <person name="Gladieux P."/>
            <person name="Thoren M.H."/>
            <person name="Johannesson H."/>
        </authorList>
    </citation>
    <scope>NUCLEOTIDE SEQUENCE</scope>
    <source>
        <strain evidence="3">CBS 626.80</strain>
    </source>
</reference>
<feature type="region of interest" description="Disordered" evidence="1">
    <location>
        <begin position="1"/>
        <end position="35"/>
    </location>
</feature>
<feature type="compositionally biased region" description="Polar residues" evidence="1">
    <location>
        <begin position="502"/>
        <end position="515"/>
    </location>
</feature>
<feature type="region of interest" description="Disordered" evidence="1">
    <location>
        <begin position="477"/>
        <end position="515"/>
    </location>
</feature>
<feature type="region of interest" description="Disordered" evidence="1">
    <location>
        <begin position="121"/>
        <end position="148"/>
    </location>
</feature>
<keyword evidence="2" id="KW-0472">Membrane</keyword>
<feature type="region of interest" description="Disordered" evidence="1">
    <location>
        <begin position="565"/>
        <end position="598"/>
    </location>
</feature>
<feature type="region of interest" description="Disordered" evidence="1">
    <location>
        <begin position="405"/>
        <end position="441"/>
    </location>
</feature>
<feature type="transmembrane region" description="Helical" evidence="2">
    <location>
        <begin position="40"/>
        <end position="66"/>
    </location>
</feature>
<reference evidence="3" key="1">
    <citation type="journal article" date="2023" name="Mol. Phylogenet. Evol.">
        <title>Genome-scale phylogeny and comparative genomics of the fungal order Sordariales.</title>
        <authorList>
            <person name="Hensen N."/>
            <person name="Bonometti L."/>
            <person name="Westerberg I."/>
            <person name="Brannstrom I.O."/>
            <person name="Guillou S."/>
            <person name="Cros-Aarteil S."/>
            <person name="Calhoun S."/>
            <person name="Haridas S."/>
            <person name="Kuo A."/>
            <person name="Mondo S."/>
            <person name="Pangilinan J."/>
            <person name="Riley R."/>
            <person name="LaButti K."/>
            <person name="Andreopoulos B."/>
            <person name="Lipzen A."/>
            <person name="Chen C."/>
            <person name="Yan M."/>
            <person name="Daum C."/>
            <person name="Ng V."/>
            <person name="Clum A."/>
            <person name="Steindorff A."/>
            <person name="Ohm R.A."/>
            <person name="Martin F."/>
            <person name="Silar P."/>
            <person name="Natvig D.O."/>
            <person name="Lalanne C."/>
            <person name="Gautier V."/>
            <person name="Ament-Velasquez S.L."/>
            <person name="Kruys A."/>
            <person name="Hutchinson M.I."/>
            <person name="Powell A.J."/>
            <person name="Barry K."/>
            <person name="Miller A.N."/>
            <person name="Grigoriev I.V."/>
            <person name="Debuchy R."/>
            <person name="Gladieux P."/>
            <person name="Hiltunen Thoren M."/>
            <person name="Johannesson H."/>
        </authorList>
    </citation>
    <scope>NUCLEOTIDE SEQUENCE</scope>
    <source>
        <strain evidence="3">CBS 626.80</strain>
    </source>
</reference>
<keyword evidence="4" id="KW-1185">Reference proteome</keyword>
<feature type="region of interest" description="Disordered" evidence="1">
    <location>
        <begin position="338"/>
        <end position="379"/>
    </location>
</feature>
<organism evidence="3 4">
    <name type="scientific">Pseudoneurospora amorphoporcata</name>
    <dbReference type="NCBI Taxonomy" id="241081"/>
    <lineage>
        <taxon>Eukaryota</taxon>
        <taxon>Fungi</taxon>
        <taxon>Dikarya</taxon>
        <taxon>Ascomycota</taxon>
        <taxon>Pezizomycotina</taxon>
        <taxon>Sordariomycetes</taxon>
        <taxon>Sordariomycetidae</taxon>
        <taxon>Sordariales</taxon>
        <taxon>Sordariaceae</taxon>
        <taxon>Pseudoneurospora</taxon>
    </lineage>
</organism>
<proteinExistence type="predicted"/>
<dbReference type="AlphaFoldDB" id="A0AAN6NXN2"/>
<evidence type="ECO:0000256" key="1">
    <source>
        <dbReference type="SAM" id="MobiDB-lite"/>
    </source>
</evidence>
<feature type="compositionally biased region" description="Basic and acidic residues" evidence="1">
    <location>
        <begin position="123"/>
        <end position="144"/>
    </location>
</feature>
<feature type="compositionally biased region" description="Basic and acidic residues" evidence="1">
    <location>
        <begin position="410"/>
        <end position="422"/>
    </location>
</feature>
<dbReference type="Proteomes" id="UP001303222">
    <property type="component" value="Unassembled WGS sequence"/>
</dbReference>
<accession>A0AAN6NXN2</accession>
<sequence>MLADSGDTADTTDANSDSGSTLTEDSGGTKPGRKHAPTPIGLILLCTILPGLLLLGALMSMLICCLRRRREAKRPKLSTRDLSGPLPGTFTINVTSPDGQSPMEHLTGPHNTQSTIGRMSLAEQDRKSDPESGISRDHSFDGDVPRPLSTIRMLPTKEELLPASSSLLDVTGSSLMSGAITGTPRNRRHERTQTLLSHISETSYYEEHSAGITIYNTLEFLGNSNTRGSFRDGVEVDIPCLGDISSIQATPNSAYTGESYWSKLGSGPSAHNRSPAIGSVHDEPSATARLQPVMLARKLVWPWFKGRVISIKGVAEKFGRAAKTTQAGLPSLSSIQASLHDKTPDTSLVSNKQSDSSGIPDFPSPPQGTKRPVMPKYERPVTRRAVGTGRVVILRQRLVSTKVELVGGPTEDRHKPAEDKKQASPTPSFDRPSRNSLGISYADMASNSPFHQSSTWSTIPSSHEWHDETIQSLENADSVLPSPSHRRSRSASQPNWAPYKDSLSNINDAASSKYPPSQWSFAPIPRPQPLGDASSIASQGLSNSASGFARAPTLGSVGVPKAPSSFGLNGDGHGDGDKENKWASATRSGNPRFRPPQPIALVTSQSKTSSDFAVYI</sequence>
<feature type="compositionally biased region" description="Polar residues" evidence="1">
    <location>
        <begin position="345"/>
        <end position="357"/>
    </location>
</feature>
<gene>
    <name evidence="3" type="ORF">QBC32DRAFT_104115</name>
</gene>
<protein>
    <submittedName>
        <fullName evidence="3">Uncharacterized protein</fullName>
    </submittedName>
</protein>
<dbReference type="EMBL" id="MU859097">
    <property type="protein sequence ID" value="KAK3953980.1"/>
    <property type="molecule type" value="Genomic_DNA"/>
</dbReference>
<feature type="compositionally biased region" description="Low complexity" evidence="1">
    <location>
        <begin position="1"/>
        <end position="21"/>
    </location>
</feature>
<feature type="compositionally biased region" description="Basic and acidic residues" evidence="1">
    <location>
        <begin position="572"/>
        <end position="581"/>
    </location>
</feature>
<evidence type="ECO:0000313" key="3">
    <source>
        <dbReference type="EMBL" id="KAK3953980.1"/>
    </source>
</evidence>
<keyword evidence="2" id="KW-1133">Transmembrane helix</keyword>
<keyword evidence="2" id="KW-0812">Transmembrane</keyword>
<name>A0AAN6NXN2_9PEZI</name>
<evidence type="ECO:0000256" key="2">
    <source>
        <dbReference type="SAM" id="Phobius"/>
    </source>
</evidence>